<dbReference type="InParanoid" id="A0A1X7UU23"/>
<dbReference type="eggNOG" id="ENOG502QQW6">
    <property type="taxonomic scope" value="Eukaryota"/>
</dbReference>
<reference evidence="2" key="1">
    <citation type="submission" date="2017-05" db="UniProtKB">
        <authorList>
            <consortium name="EnsemblMetazoa"/>
        </authorList>
    </citation>
    <scope>IDENTIFICATION</scope>
</reference>
<sequence>MSEVALKNLSLKEEFFSNFAGRCGIKTDTLFRGLRVTYDYTQHERIDAVLLTSSKIHLFEVVTWSGRYQKENDSTWTRQERVEGVPITSSSSSSSTASNGTENTLVTLMTTRVTNPVLIAQKKLKALKQYIESKMGPTRSSYFEYWVLFIKEECILSEDCLSHPNIVPYSKLDEFLGNTFKTSWGRWFVEWYPMWPVWISSYSRYKETLDTIPTWDIVHLKSGGKLYGELKACTGVPYDRLANSELKFRATKAGYLIGTDGIIVDALQRNSKSLFTTTLDPAAHLEFICVDADTPTSIKLADINRVTISRPWQ</sequence>
<feature type="domain" description="NERD" evidence="1">
    <location>
        <begin position="29"/>
        <end position="133"/>
    </location>
</feature>
<proteinExistence type="predicted"/>
<dbReference type="OMA" id="FRTTHAF"/>
<dbReference type="Pfam" id="PF08378">
    <property type="entry name" value="NERD"/>
    <property type="match status" value="1"/>
</dbReference>
<name>A0A1X7UU23_AMPQE</name>
<evidence type="ECO:0000259" key="1">
    <source>
        <dbReference type="Pfam" id="PF08378"/>
    </source>
</evidence>
<accession>A0A1X7UU23</accession>
<evidence type="ECO:0000313" key="2">
    <source>
        <dbReference type="EnsemblMetazoa" id="Aqu2.1.30877_001"/>
    </source>
</evidence>
<dbReference type="AlphaFoldDB" id="A0A1X7UU23"/>
<dbReference type="PANTHER" id="PTHR35287">
    <property type="entry name" value="SI:ZFOS-911D5.4"/>
    <property type="match status" value="1"/>
</dbReference>
<protein>
    <recommendedName>
        <fullName evidence="1">NERD domain-containing protein</fullName>
    </recommendedName>
</protein>
<dbReference type="EnsemblMetazoa" id="Aqu2.1.30877_001">
    <property type="protein sequence ID" value="Aqu2.1.30877_001"/>
    <property type="gene ID" value="Aqu2.1.30877"/>
</dbReference>
<dbReference type="PANTHER" id="PTHR35287:SF1">
    <property type="entry name" value="SI:ZFOS-911D5.4"/>
    <property type="match status" value="1"/>
</dbReference>
<organism evidence="2">
    <name type="scientific">Amphimedon queenslandica</name>
    <name type="common">Sponge</name>
    <dbReference type="NCBI Taxonomy" id="400682"/>
    <lineage>
        <taxon>Eukaryota</taxon>
        <taxon>Metazoa</taxon>
        <taxon>Porifera</taxon>
        <taxon>Demospongiae</taxon>
        <taxon>Heteroscleromorpha</taxon>
        <taxon>Haplosclerida</taxon>
        <taxon>Niphatidae</taxon>
        <taxon>Amphimedon</taxon>
    </lineage>
</organism>
<dbReference type="InterPro" id="IPR011528">
    <property type="entry name" value="NERD"/>
</dbReference>